<reference evidence="2 3" key="1">
    <citation type="submission" date="2018-06" db="EMBL/GenBank/DDBJ databases">
        <title>Genomic Encyclopedia of Type Strains, Phase IV (KMG-IV): sequencing the most valuable type-strain genomes for metagenomic binning, comparative biology and taxonomic classification.</title>
        <authorList>
            <person name="Goeker M."/>
        </authorList>
    </citation>
    <scope>NUCLEOTIDE SEQUENCE [LARGE SCALE GENOMIC DNA]</scope>
    <source>
        <strain evidence="2 3">DSM 30166</strain>
    </source>
</reference>
<proteinExistence type="predicted"/>
<keyword evidence="3" id="KW-1185">Reference proteome</keyword>
<dbReference type="PANTHER" id="PTHR43581">
    <property type="entry name" value="ATP/GTP PHOSPHATASE"/>
    <property type="match status" value="1"/>
</dbReference>
<dbReference type="AlphaFoldDB" id="A0A366I0S9"/>
<evidence type="ECO:0000313" key="3">
    <source>
        <dbReference type="Proteomes" id="UP000253046"/>
    </source>
</evidence>
<evidence type="ECO:0000313" key="2">
    <source>
        <dbReference type="EMBL" id="RBP60982.1"/>
    </source>
</evidence>
<protein>
    <submittedName>
        <fullName evidence="2">AAA ATPase-like protein</fullName>
    </submittedName>
</protein>
<dbReference type="InterPro" id="IPR041685">
    <property type="entry name" value="AAA_GajA/Old/RecF-like"/>
</dbReference>
<dbReference type="SUPFAM" id="SSF52540">
    <property type="entry name" value="P-loop containing nucleoside triphosphate hydrolases"/>
    <property type="match status" value="1"/>
</dbReference>
<dbReference type="Proteomes" id="UP000253046">
    <property type="component" value="Unassembled WGS sequence"/>
</dbReference>
<dbReference type="PANTHER" id="PTHR43581:SF4">
    <property type="entry name" value="ATP_GTP PHOSPHATASE"/>
    <property type="match status" value="1"/>
</dbReference>
<dbReference type="InterPro" id="IPR003593">
    <property type="entry name" value="AAA+_ATPase"/>
</dbReference>
<sequence>MIDFLTFDGQTIHVGSGAKKFPKYFDIDSMSLLLGKNGSGKTHLLLTLAEILTAGAPAGDQGNWQKTDFFDRLSQRDARNPPEGLGVIYYTPLPYRRAIEPHPHFINASTISGKKLRTGMLEQYTRIAKSLGEKTQLVARLSYRRDLFERVIAPQLLTLPGSLTHSRAEMQRQYLLARQRDEQPNSNTPEMQQFAATVENWFIDILRQKGGSAYVKCVLATLEKMSKSIRHRHLVVLSFLLSNHLFNWDEAPTLPVERKIDGLIVRFTELLSNSHNLLTSHARHSTIDTSIRQGIEFVIDDSQHLLAITNSESAVELSWTNLSSGLMSLMEQFSRIDIALDRLKAKKMQSVLVLIDEGDTYLHMDWQRQFVERLNAFLAEAKNRCQFDCVQVVLATHSPIISGDFPSSMVQRLGDNLSTDIKTFGNSMDALVLEAFDTPSIGSYAALKVQALHKSVMAGNLSQEEKNLIEEIGDAGLRRAVLNNVRAGS</sequence>
<dbReference type="InterPro" id="IPR051396">
    <property type="entry name" value="Bact_Antivir_Def_Nuclease"/>
</dbReference>
<feature type="domain" description="AAA+ ATPase" evidence="1">
    <location>
        <begin position="27"/>
        <end position="425"/>
    </location>
</feature>
<evidence type="ECO:0000259" key="1">
    <source>
        <dbReference type="SMART" id="SM00382"/>
    </source>
</evidence>
<dbReference type="SMART" id="SM00382">
    <property type="entry name" value="AAA"/>
    <property type="match status" value="1"/>
</dbReference>
<gene>
    <name evidence="2" type="ORF">DES54_12834</name>
</gene>
<name>A0A366I0S9_9GAMM</name>
<dbReference type="RefSeq" id="WP_113867796.1">
    <property type="nucleotide sequence ID" value="NZ_AGJP01000001.1"/>
</dbReference>
<dbReference type="Gene3D" id="3.40.50.300">
    <property type="entry name" value="P-loop containing nucleotide triphosphate hydrolases"/>
    <property type="match status" value="1"/>
</dbReference>
<dbReference type="InterPro" id="IPR027417">
    <property type="entry name" value="P-loop_NTPase"/>
</dbReference>
<dbReference type="OrthoDB" id="9815944at2"/>
<dbReference type="EMBL" id="QNRY01000028">
    <property type="protein sequence ID" value="RBP60982.1"/>
    <property type="molecule type" value="Genomic_DNA"/>
</dbReference>
<dbReference type="Pfam" id="PF13175">
    <property type="entry name" value="AAA_15"/>
    <property type="match status" value="1"/>
</dbReference>
<comment type="caution">
    <text evidence="2">The sequence shown here is derived from an EMBL/GenBank/DDBJ whole genome shotgun (WGS) entry which is preliminary data.</text>
</comment>
<organism evidence="2 3">
    <name type="scientific">Brenneria salicis ATCC 15712 = DSM 30166</name>
    <dbReference type="NCBI Taxonomy" id="714314"/>
    <lineage>
        <taxon>Bacteria</taxon>
        <taxon>Pseudomonadati</taxon>
        <taxon>Pseudomonadota</taxon>
        <taxon>Gammaproteobacteria</taxon>
        <taxon>Enterobacterales</taxon>
        <taxon>Pectobacteriaceae</taxon>
        <taxon>Brenneria</taxon>
    </lineage>
</organism>
<accession>A0A366I0S9</accession>